<dbReference type="PROSITE" id="PS00552">
    <property type="entry name" value="HTH_MERR_1"/>
    <property type="match status" value="1"/>
</dbReference>
<dbReference type="PANTHER" id="PTHR30204:SF97">
    <property type="entry name" value="MERR FAMILY REGULATORY PROTEIN"/>
    <property type="match status" value="1"/>
</dbReference>
<evidence type="ECO:0000259" key="3">
    <source>
        <dbReference type="PROSITE" id="PS50937"/>
    </source>
</evidence>
<accession>A0A1V9AC34</accession>
<dbReference type="GO" id="GO:0003700">
    <property type="term" value="F:DNA-binding transcription factor activity"/>
    <property type="evidence" value="ECO:0007669"/>
    <property type="project" value="InterPro"/>
</dbReference>
<dbReference type="SUPFAM" id="SSF46955">
    <property type="entry name" value="Putative DNA-binding domain"/>
    <property type="match status" value="1"/>
</dbReference>
<evidence type="ECO:0000313" key="4">
    <source>
        <dbReference type="EMBL" id="OQO94640.1"/>
    </source>
</evidence>
<protein>
    <recommendedName>
        <fullName evidence="3">HTH merR-type domain-containing protein</fullName>
    </recommendedName>
</protein>
<name>A0A1V9AC34_SACPI</name>
<organism evidence="4 5">
    <name type="scientific">Saccharomonospora piscinae</name>
    <dbReference type="NCBI Taxonomy" id="687388"/>
    <lineage>
        <taxon>Bacteria</taxon>
        <taxon>Bacillati</taxon>
        <taxon>Actinomycetota</taxon>
        <taxon>Actinomycetes</taxon>
        <taxon>Pseudonocardiales</taxon>
        <taxon>Pseudonocardiaceae</taxon>
        <taxon>Saccharomonospora</taxon>
    </lineage>
</organism>
<feature type="region of interest" description="Disordered" evidence="2">
    <location>
        <begin position="156"/>
        <end position="181"/>
    </location>
</feature>
<sequence length="181" mass="19941">MVLHGGHRHHFARGVHLFGCHLGEADSPHLARLHRVCQCADFVLALPIGAVAAATGVSARLLRYYEEQNLLAPARTSSGQRRYDESDIEPVGRIRRLLDAGLPTHVIAEILACACRGSGDVEPCLDPLLRDQLARLDARLTQLAFHHERLTELTSRPAAFSTNPSDRNYDPGLQLSGRRSQ</sequence>
<dbReference type="PRINTS" id="PR00040">
    <property type="entry name" value="HTHMERR"/>
</dbReference>
<proteinExistence type="predicted"/>
<keyword evidence="5" id="KW-1185">Reference proteome</keyword>
<evidence type="ECO:0000256" key="2">
    <source>
        <dbReference type="SAM" id="MobiDB-lite"/>
    </source>
</evidence>
<dbReference type="AlphaFoldDB" id="A0A1V9AC34"/>
<dbReference type="InterPro" id="IPR047057">
    <property type="entry name" value="MerR_fam"/>
</dbReference>
<dbReference type="PROSITE" id="PS50937">
    <property type="entry name" value="HTH_MERR_2"/>
    <property type="match status" value="1"/>
</dbReference>
<dbReference type="EMBL" id="MWIH01000002">
    <property type="protein sequence ID" value="OQO94640.1"/>
    <property type="molecule type" value="Genomic_DNA"/>
</dbReference>
<comment type="caution">
    <text evidence="4">The sequence shown here is derived from an EMBL/GenBank/DDBJ whole genome shotgun (WGS) entry which is preliminary data.</text>
</comment>
<feature type="domain" description="HTH merR-type" evidence="3">
    <location>
        <begin position="45"/>
        <end position="113"/>
    </location>
</feature>
<gene>
    <name evidence="4" type="ORF">B1813_00555</name>
</gene>
<dbReference type="InterPro" id="IPR009061">
    <property type="entry name" value="DNA-bd_dom_put_sf"/>
</dbReference>
<dbReference type="PANTHER" id="PTHR30204">
    <property type="entry name" value="REDOX-CYCLING DRUG-SENSING TRANSCRIPTIONAL ACTIVATOR SOXR"/>
    <property type="match status" value="1"/>
</dbReference>
<dbReference type="Proteomes" id="UP000192591">
    <property type="component" value="Unassembled WGS sequence"/>
</dbReference>
<reference evidence="4 5" key="1">
    <citation type="submission" date="2017-02" db="EMBL/GenBank/DDBJ databases">
        <title>Draft genome of Saccharomonospora sp. 154.</title>
        <authorList>
            <person name="Alonso-Carmona G.S."/>
            <person name="De La Haba R."/>
            <person name="Vera-Gargallo B."/>
            <person name="Sandoval-Trujillo A.H."/>
            <person name="Ramirez-Duran N."/>
            <person name="Ventosa A."/>
        </authorList>
    </citation>
    <scope>NUCLEOTIDE SEQUENCE [LARGE SCALE GENOMIC DNA]</scope>
    <source>
        <strain evidence="4 5">LRS4.154</strain>
    </source>
</reference>
<evidence type="ECO:0000256" key="1">
    <source>
        <dbReference type="ARBA" id="ARBA00023125"/>
    </source>
</evidence>
<dbReference type="STRING" id="1962155.B1813_00555"/>
<keyword evidence="1" id="KW-0238">DNA-binding</keyword>
<dbReference type="Gene3D" id="1.10.1660.10">
    <property type="match status" value="1"/>
</dbReference>
<evidence type="ECO:0000313" key="5">
    <source>
        <dbReference type="Proteomes" id="UP000192591"/>
    </source>
</evidence>
<dbReference type="InterPro" id="IPR000551">
    <property type="entry name" value="MerR-type_HTH_dom"/>
</dbReference>
<dbReference type="GO" id="GO:0003677">
    <property type="term" value="F:DNA binding"/>
    <property type="evidence" value="ECO:0007669"/>
    <property type="project" value="UniProtKB-KW"/>
</dbReference>
<dbReference type="Pfam" id="PF13411">
    <property type="entry name" value="MerR_1"/>
    <property type="match status" value="1"/>
</dbReference>
<dbReference type="SMART" id="SM00422">
    <property type="entry name" value="HTH_MERR"/>
    <property type="match status" value="1"/>
</dbReference>